<dbReference type="Proteomes" id="UP000316213">
    <property type="component" value="Unassembled WGS sequence"/>
</dbReference>
<accession>A0A5C6AG48</accession>
<name>A0A5C6AG48_9BACT</name>
<evidence type="ECO:0000313" key="2">
    <source>
        <dbReference type="Proteomes" id="UP000316213"/>
    </source>
</evidence>
<protein>
    <submittedName>
        <fullName evidence="1">Uncharacterized protein</fullName>
    </submittedName>
</protein>
<gene>
    <name evidence="1" type="ORF">Pla100_23330</name>
</gene>
<proteinExistence type="predicted"/>
<evidence type="ECO:0000313" key="1">
    <source>
        <dbReference type="EMBL" id="TWT97183.1"/>
    </source>
</evidence>
<keyword evidence="2" id="KW-1185">Reference proteome</keyword>
<dbReference type="EMBL" id="SJPM01000004">
    <property type="protein sequence ID" value="TWT97183.1"/>
    <property type="molecule type" value="Genomic_DNA"/>
</dbReference>
<sequence>MTYCFGWKSKSAVYLVADSAVESNESPRLSQSSFGEKHASLEGRQAGRHVQEATLKLYDLGPCAVTFSGSVTAGHRMIEHMRSEIADGQDSQTAFESATRDDALKRQVKALMAYTVESSPRLAVFNEDEDGTVCWNADSAQIGSIGDAFRDLTNKCLEGIRSTPDISARHLVQTLALVQSYGIHSYLLEDGVGGSFCGLYVDQSGVHWQPDTLYAVIDPNLESVGIVGAFARRNVFCLFSSLCEAGSIVFAYPEHNESGELFRQRFSDVVREVEQKHEEARFDFVTVFNTVKHVVVTIEMLGHQEHELLMVEAHPTAPRTTGVFWSPPLQSLLDTIIEPADYDGEPHDLCLQFFPYRPLRRGFSQEELDELRREGLQPKVR</sequence>
<organism evidence="1 2">
    <name type="scientific">Neorhodopirellula pilleata</name>
    <dbReference type="NCBI Taxonomy" id="2714738"/>
    <lineage>
        <taxon>Bacteria</taxon>
        <taxon>Pseudomonadati</taxon>
        <taxon>Planctomycetota</taxon>
        <taxon>Planctomycetia</taxon>
        <taxon>Pirellulales</taxon>
        <taxon>Pirellulaceae</taxon>
        <taxon>Neorhodopirellula</taxon>
    </lineage>
</organism>
<dbReference type="AlphaFoldDB" id="A0A5C6AG48"/>
<comment type="caution">
    <text evidence="1">The sequence shown here is derived from an EMBL/GenBank/DDBJ whole genome shotgun (WGS) entry which is preliminary data.</text>
</comment>
<reference evidence="1 2" key="1">
    <citation type="submission" date="2019-02" db="EMBL/GenBank/DDBJ databases">
        <title>Deep-cultivation of Planctomycetes and their phenomic and genomic characterization uncovers novel biology.</title>
        <authorList>
            <person name="Wiegand S."/>
            <person name="Jogler M."/>
            <person name="Boedeker C."/>
            <person name="Pinto D."/>
            <person name="Vollmers J."/>
            <person name="Rivas-Marin E."/>
            <person name="Kohn T."/>
            <person name="Peeters S.H."/>
            <person name="Heuer A."/>
            <person name="Rast P."/>
            <person name="Oberbeckmann S."/>
            <person name="Bunk B."/>
            <person name="Jeske O."/>
            <person name="Meyerdierks A."/>
            <person name="Storesund J.E."/>
            <person name="Kallscheuer N."/>
            <person name="Luecker S."/>
            <person name="Lage O.M."/>
            <person name="Pohl T."/>
            <person name="Merkel B.J."/>
            <person name="Hornburger P."/>
            <person name="Mueller R.-W."/>
            <person name="Bruemmer F."/>
            <person name="Labrenz M."/>
            <person name="Spormann A.M."/>
            <person name="Op Den Camp H."/>
            <person name="Overmann J."/>
            <person name="Amann R."/>
            <person name="Jetten M.S.M."/>
            <person name="Mascher T."/>
            <person name="Medema M.H."/>
            <person name="Devos D.P."/>
            <person name="Kaster A.-K."/>
            <person name="Ovreas L."/>
            <person name="Rohde M."/>
            <person name="Galperin M.Y."/>
            <person name="Jogler C."/>
        </authorList>
    </citation>
    <scope>NUCLEOTIDE SEQUENCE [LARGE SCALE GENOMIC DNA]</scope>
    <source>
        <strain evidence="1 2">Pla100</strain>
    </source>
</reference>